<evidence type="ECO:0000256" key="2">
    <source>
        <dbReference type="SAM" id="Phobius"/>
    </source>
</evidence>
<reference evidence="3 4" key="1">
    <citation type="journal article" date="2018" name="IMA Fungus">
        <title>IMA Genome-F 10: Nine draft genome sequences of Claviceps purpurea s.lat., including C. arundinis, C. humidiphila, and C. cf. spartinae, pseudomolecules for the pitch canker pathogen Fusarium circinatum, draft genome of Davidsoniella eucalypti, Grosmannia galeiformis, Quambalaria eucalypti, and Teratosphaeria destructans.</title>
        <authorList>
            <person name="Wingfield B.D."/>
            <person name="Liu M."/>
            <person name="Nguyen H.D."/>
            <person name="Lane F.A."/>
            <person name="Morgan S.W."/>
            <person name="De Vos L."/>
            <person name="Wilken P.M."/>
            <person name="Duong T.A."/>
            <person name="Aylward J."/>
            <person name="Coetzee M.P."/>
            <person name="Dadej K."/>
            <person name="De Beer Z.W."/>
            <person name="Findlay W."/>
            <person name="Havenga M."/>
            <person name="Kolarik M."/>
            <person name="Menzies J.G."/>
            <person name="Naidoo K."/>
            <person name="Pochopski O."/>
            <person name="Shoukouhi P."/>
            <person name="Santana Q.C."/>
            <person name="Seifert K.A."/>
            <person name="Soal N."/>
            <person name="Steenkamp E.T."/>
            <person name="Tatham C.T."/>
            <person name="van der Nest M.A."/>
            <person name="Wingfield M.J."/>
        </authorList>
    </citation>
    <scope>NUCLEOTIDE SEQUENCE [LARGE SCALE GENOMIC DNA]</scope>
    <source>
        <strain evidence="3">CMW44962</strain>
    </source>
</reference>
<evidence type="ECO:0000313" key="4">
    <source>
        <dbReference type="Proteomes" id="UP001138500"/>
    </source>
</evidence>
<dbReference type="AlphaFoldDB" id="A0A9W7VZN7"/>
<keyword evidence="2" id="KW-0472">Membrane</keyword>
<accession>A0A9W7VZN7</accession>
<gene>
    <name evidence="3" type="ORF">Tdes44962_MAKER00707</name>
</gene>
<keyword evidence="2" id="KW-0812">Transmembrane</keyword>
<dbReference type="EMBL" id="RIBY02002200">
    <property type="protein sequence ID" value="KAH9822879.1"/>
    <property type="molecule type" value="Genomic_DNA"/>
</dbReference>
<feature type="region of interest" description="Disordered" evidence="1">
    <location>
        <begin position="128"/>
        <end position="152"/>
    </location>
</feature>
<dbReference type="OrthoDB" id="3784821at2759"/>
<comment type="caution">
    <text evidence="3">The sequence shown here is derived from an EMBL/GenBank/DDBJ whole genome shotgun (WGS) entry which is preliminary data.</text>
</comment>
<dbReference type="Proteomes" id="UP001138500">
    <property type="component" value="Unassembled WGS sequence"/>
</dbReference>
<protein>
    <submittedName>
        <fullName evidence="3">Uncharacterized protein</fullName>
    </submittedName>
</protein>
<keyword evidence="2" id="KW-1133">Transmembrane helix</keyword>
<feature type="compositionally biased region" description="Pro residues" evidence="1">
    <location>
        <begin position="29"/>
        <end position="42"/>
    </location>
</feature>
<feature type="region of interest" description="Disordered" evidence="1">
    <location>
        <begin position="1"/>
        <end position="75"/>
    </location>
</feature>
<sequence length="152" mass="16894">MPPPCRRRCYSAARPPPPRPYQPDERSPKSPPQPPAPPPSTPKPRSFLSRLNPFAPPEPPQPAAPVVKEPQDISRGWEATRKVITTGVLEPRYRPAARRVTAIIVGLPIVIGLGYELFQRRFMGKERKGWDDSVKDKPHVADGADVPVSVRT</sequence>
<proteinExistence type="predicted"/>
<feature type="compositionally biased region" description="Pro residues" evidence="1">
    <location>
        <begin position="54"/>
        <end position="63"/>
    </location>
</feature>
<keyword evidence="4" id="KW-1185">Reference proteome</keyword>
<organism evidence="3 4">
    <name type="scientific">Teratosphaeria destructans</name>
    <dbReference type="NCBI Taxonomy" id="418781"/>
    <lineage>
        <taxon>Eukaryota</taxon>
        <taxon>Fungi</taxon>
        <taxon>Dikarya</taxon>
        <taxon>Ascomycota</taxon>
        <taxon>Pezizomycotina</taxon>
        <taxon>Dothideomycetes</taxon>
        <taxon>Dothideomycetidae</taxon>
        <taxon>Mycosphaerellales</taxon>
        <taxon>Teratosphaeriaceae</taxon>
        <taxon>Teratosphaeria</taxon>
    </lineage>
</organism>
<feature type="transmembrane region" description="Helical" evidence="2">
    <location>
        <begin position="100"/>
        <end position="118"/>
    </location>
</feature>
<reference evidence="3 4" key="2">
    <citation type="journal article" date="2021" name="Curr. Genet.">
        <title>Genetic response to nitrogen starvation in the aggressive Eucalyptus foliar pathogen Teratosphaeria destructans.</title>
        <authorList>
            <person name="Havenga M."/>
            <person name="Wingfield B.D."/>
            <person name="Wingfield M.J."/>
            <person name="Dreyer L.L."/>
            <person name="Roets F."/>
            <person name="Aylward J."/>
        </authorList>
    </citation>
    <scope>NUCLEOTIDE SEQUENCE [LARGE SCALE GENOMIC DNA]</scope>
    <source>
        <strain evidence="3">CMW44962</strain>
    </source>
</reference>
<evidence type="ECO:0000256" key="1">
    <source>
        <dbReference type="SAM" id="MobiDB-lite"/>
    </source>
</evidence>
<feature type="compositionally biased region" description="Basic and acidic residues" evidence="1">
    <location>
        <begin position="128"/>
        <end position="142"/>
    </location>
</feature>
<name>A0A9W7VZN7_9PEZI</name>
<evidence type="ECO:0000313" key="3">
    <source>
        <dbReference type="EMBL" id="KAH9822879.1"/>
    </source>
</evidence>